<feature type="domain" description="Endoribonuclease YicC-like N-terminal" evidence="6">
    <location>
        <begin position="3"/>
        <end position="156"/>
    </location>
</feature>
<dbReference type="OrthoDB" id="9771229at2"/>
<evidence type="ECO:0000256" key="1">
    <source>
        <dbReference type="ARBA" id="ARBA00001968"/>
    </source>
</evidence>
<evidence type="ECO:0000259" key="6">
    <source>
        <dbReference type="Pfam" id="PF03755"/>
    </source>
</evidence>
<dbReference type="STRING" id="363870.NG54_04730"/>
<feature type="domain" description="Endoribonuclease YicC-like C-terminal" evidence="7">
    <location>
        <begin position="173"/>
        <end position="291"/>
    </location>
</feature>
<evidence type="ECO:0000313" key="8">
    <source>
        <dbReference type="EMBL" id="KHD86190.1"/>
    </source>
</evidence>
<evidence type="ECO:0000256" key="3">
    <source>
        <dbReference type="ARBA" id="ARBA00022759"/>
    </source>
</evidence>
<reference evidence="9 11" key="2">
    <citation type="submission" date="2020-02" db="EMBL/GenBank/DDBJ databases">
        <authorList>
            <person name="Feng H."/>
        </authorList>
    </citation>
    <scope>NUCLEOTIDE SEQUENCE [LARGE SCALE GENOMIC DNA]</scope>
    <source>
        <strain evidence="9 11">Gsoil 114</strain>
    </source>
</reference>
<keyword evidence="3" id="KW-0255">Endonuclease</keyword>
<accession>A0A0A6VD31</accession>
<dbReference type="EMBL" id="JRUN01000009">
    <property type="protein sequence ID" value="KHD86190.1"/>
    <property type="molecule type" value="Genomic_DNA"/>
</dbReference>
<evidence type="ECO:0000313" key="11">
    <source>
        <dbReference type="Proteomes" id="UP000476934"/>
    </source>
</evidence>
<dbReference type="GO" id="GO:0016787">
    <property type="term" value="F:hydrolase activity"/>
    <property type="evidence" value="ECO:0007669"/>
    <property type="project" value="UniProtKB-KW"/>
</dbReference>
<sequence length="291" mass="33995">MVLSMTGFGRSHKAFASSQVTVEMKSVNHRFCEFQMRMPKQLFKIEDRLKKAISKYIKRGRVDVFITITGEGLMKRRLHIDWELLDEFHQFLGNVQRKYGITSKLSLNELLNHEDLVTIEEIEEGNEEIELIVLEAVTEAAAQLKSMREKEGLELQKDLQTQLMLFENCLLQIKENSNNVTDTYKSKLEKRILEFTNGFIDEQRILQEVAIFTDKADIHEEITRLDSHILQFRHTLDLQEPIGRKLDFMIQEMNREVNTIGSKANHSDISKAVVDLKTILEKMREQVQNIE</sequence>
<evidence type="ECO:0000256" key="5">
    <source>
        <dbReference type="ARBA" id="ARBA00035648"/>
    </source>
</evidence>
<organism evidence="8 10">
    <name type="scientific">Heyndrickxia ginsengihumi</name>
    <dbReference type="NCBI Taxonomy" id="363870"/>
    <lineage>
        <taxon>Bacteria</taxon>
        <taxon>Bacillati</taxon>
        <taxon>Bacillota</taxon>
        <taxon>Bacilli</taxon>
        <taxon>Bacillales</taxon>
        <taxon>Bacillaceae</taxon>
        <taxon>Heyndrickxia</taxon>
    </lineage>
</organism>
<keyword evidence="4" id="KW-0378">Hydrolase</keyword>
<dbReference type="GO" id="GO:0004521">
    <property type="term" value="F:RNA endonuclease activity"/>
    <property type="evidence" value="ECO:0007669"/>
    <property type="project" value="InterPro"/>
</dbReference>
<reference evidence="9 11" key="3">
    <citation type="submission" date="2020-03" db="EMBL/GenBank/DDBJ databases">
        <title>Bacillus aquiflavi sp. nov., isolated from yellow water of strong flavor Chinese baijiu in Yibin region of China.</title>
        <authorList>
            <person name="Xie J."/>
        </authorList>
    </citation>
    <scope>NUCLEOTIDE SEQUENCE [LARGE SCALE GENOMIC DNA]</scope>
    <source>
        <strain evidence="9 11">Gsoil 114</strain>
    </source>
</reference>
<reference evidence="8 10" key="1">
    <citation type="submission" date="2014-10" db="EMBL/GenBank/DDBJ databases">
        <title>Draft genome of phytase producing Bacillus ginsengihumi strain M2.11.</title>
        <authorList>
            <person name="Toymentseva A."/>
            <person name="Boulygina E.A."/>
            <person name="Kazakov S.V."/>
            <person name="Kayumov I."/>
            <person name="Suleimanova A.D."/>
            <person name="Mardanova A.M."/>
            <person name="Maria S.N."/>
            <person name="Sergey M.Y."/>
            <person name="Sharipova M.R."/>
        </authorList>
    </citation>
    <scope>NUCLEOTIDE SEQUENCE [LARGE SCALE GENOMIC DNA]</scope>
    <source>
        <strain evidence="8 10">M2.11</strain>
    </source>
</reference>
<dbReference type="Proteomes" id="UP000030588">
    <property type="component" value="Unassembled WGS sequence"/>
</dbReference>
<dbReference type="NCBIfam" id="TIGR00255">
    <property type="entry name" value="YicC/YloC family endoribonuclease"/>
    <property type="match status" value="1"/>
</dbReference>
<dbReference type="EMBL" id="JAAIWK010000007">
    <property type="protein sequence ID" value="NEY19556.1"/>
    <property type="molecule type" value="Genomic_DNA"/>
</dbReference>
<dbReference type="PANTHER" id="PTHR30636:SF3">
    <property type="entry name" value="UPF0701 PROTEIN YICC"/>
    <property type="match status" value="1"/>
</dbReference>
<name>A0A0A6VD31_9BACI</name>
<protein>
    <submittedName>
        <fullName evidence="9">YicC family protein</fullName>
    </submittedName>
</protein>
<dbReference type="InterPro" id="IPR013551">
    <property type="entry name" value="YicC-like_C"/>
</dbReference>
<dbReference type="Pfam" id="PF08340">
    <property type="entry name" value="YicC-like_C"/>
    <property type="match status" value="1"/>
</dbReference>
<dbReference type="RefSeq" id="WP_025728764.1">
    <property type="nucleotide sequence ID" value="NZ_JAAIWK010000007.1"/>
</dbReference>
<comment type="caution">
    <text evidence="8">The sequence shown here is derived from an EMBL/GenBank/DDBJ whole genome shotgun (WGS) entry which is preliminary data.</text>
</comment>
<dbReference type="Proteomes" id="UP000476934">
    <property type="component" value="Unassembled WGS sequence"/>
</dbReference>
<gene>
    <name evidence="9" type="ORF">G4D61_06185</name>
    <name evidence="8" type="ORF">NG54_04730</name>
</gene>
<comment type="similarity">
    <text evidence="5">Belongs to the YicC/YloC family.</text>
</comment>
<dbReference type="InterPro" id="IPR013527">
    <property type="entry name" value="YicC-like_N"/>
</dbReference>
<evidence type="ECO:0000256" key="2">
    <source>
        <dbReference type="ARBA" id="ARBA00022722"/>
    </source>
</evidence>
<evidence type="ECO:0000313" key="9">
    <source>
        <dbReference type="EMBL" id="NEY19556.1"/>
    </source>
</evidence>
<evidence type="ECO:0000313" key="10">
    <source>
        <dbReference type="Proteomes" id="UP000030588"/>
    </source>
</evidence>
<dbReference type="InterPro" id="IPR005229">
    <property type="entry name" value="YicC/YloC-like"/>
</dbReference>
<dbReference type="PANTHER" id="PTHR30636">
    <property type="entry name" value="UPF0701 PROTEIN YICC"/>
    <property type="match status" value="1"/>
</dbReference>
<keyword evidence="11" id="KW-1185">Reference proteome</keyword>
<evidence type="ECO:0000256" key="4">
    <source>
        <dbReference type="ARBA" id="ARBA00022801"/>
    </source>
</evidence>
<keyword evidence="2" id="KW-0540">Nuclease</keyword>
<evidence type="ECO:0000259" key="7">
    <source>
        <dbReference type="Pfam" id="PF08340"/>
    </source>
</evidence>
<dbReference type="AlphaFoldDB" id="A0A0A6VD31"/>
<comment type="cofactor">
    <cofactor evidence="1">
        <name>a divalent metal cation</name>
        <dbReference type="ChEBI" id="CHEBI:60240"/>
    </cofactor>
</comment>
<proteinExistence type="inferred from homology"/>
<dbReference type="Pfam" id="PF03755">
    <property type="entry name" value="YicC-like_N"/>
    <property type="match status" value="1"/>
</dbReference>